<dbReference type="KEGG" id="mik:FOE78_21665"/>
<dbReference type="InterPro" id="IPR045057">
    <property type="entry name" value="Gcn5-rel_NAT"/>
</dbReference>
<dbReference type="Gene3D" id="3.40.630.30">
    <property type="match status" value="1"/>
</dbReference>
<dbReference type="EMBL" id="CP041692">
    <property type="protein sequence ID" value="QDP98160.1"/>
    <property type="molecule type" value="Genomic_DNA"/>
</dbReference>
<reference evidence="3 4" key="1">
    <citation type="submission" date="2019-07" db="EMBL/GenBank/DDBJ databases">
        <title>Microlunatus dokdonensis sp. nov. isolated from the rhizospheric soil of the wild plant Elymus tsukushiensis.</title>
        <authorList>
            <person name="Ghim S.-Y."/>
            <person name="Hwang Y.-J."/>
            <person name="Son J.-S."/>
            <person name="Shin J.-H."/>
        </authorList>
    </citation>
    <scope>NUCLEOTIDE SEQUENCE [LARGE SCALE GENOMIC DNA]</scope>
    <source>
        <strain evidence="3 4">KUDC0627</strain>
    </source>
</reference>
<dbReference type="Proteomes" id="UP000319263">
    <property type="component" value="Chromosome"/>
</dbReference>
<evidence type="ECO:0000313" key="4">
    <source>
        <dbReference type="Proteomes" id="UP000319263"/>
    </source>
</evidence>
<dbReference type="RefSeq" id="WP_143988102.1">
    <property type="nucleotide sequence ID" value="NZ_CP041692.1"/>
</dbReference>
<dbReference type="Pfam" id="PF14542">
    <property type="entry name" value="Acetyltransf_CG"/>
    <property type="match status" value="1"/>
</dbReference>
<evidence type="ECO:0000313" key="3">
    <source>
        <dbReference type="EMBL" id="QDP98160.1"/>
    </source>
</evidence>
<dbReference type="PROSITE" id="PS51186">
    <property type="entry name" value="GNAT"/>
    <property type="match status" value="1"/>
</dbReference>
<dbReference type="InterPro" id="IPR031165">
    <property type="entry name" value="GNAT_YJDJ"/>
</dbReference>
<dbReference type="InterPro" id="IPR000182">
    <property type="entry name" value="GNAT_dom"/>
</dbReference>
<dbReference type="OrthoDB" id="5405911at2"/>
<evidence type="ECO:0000259" key="2">
    <source>
        <dbReference type="PROSITE" id="PS51729"/>
    </source>
</evidence>
<dbReference type="CDD" id="cd04301">
    <property type="entry name" value="NAT_SF"/>
    <property type="match status" value="1"/>
</dbReference>
<dbReference type="AlphaFoldDB" id="A0A516Q3Z5"/>
<keyword evidence="3" id="KW-0808">Transferase</keyword>
<keyword evidence="4" id="KW-1185">Reference proteome</keyword>
<dbReference type="PROSITE" id="PS51729">
    <property type="entry name" value="GNAT_YJDJ"/>
    <property type="match status" value="1"/>
</dbReference>
<dbReference type="SUPFAM" id="SSF55729">
    <property type="entry name" value="Acyl-CoA N-acyltransferases (Nat)"/>
    <property type="match status" value="1"/>
</dbReference>
<dbReference type="GO" id="GO:0016747">
    <property type="term" value="F:acyltransferase activity, transferring groups other than amino-acyl groups"/>
    <property type="evidence" value="ECO:0007669"/>
    <property type="project" value="InterPro"/>
</dbReference>
<protein>
    <submittedName>
        <fullName evidence="3">N-acetyltransferase</fullName>
    </submittedName>
</protein>
<gene>
    <name evidence="3" type="ORF">FOE78_21665</name>
</gene>
<name>A0A516Q3Z5_9ACTN</name>
<dbReference type="PANTHER" id="PTHR31435">
    <property type="entry name" value="PROTEIN NATD1"/>
    <property type="match status" value="1"/>
</dbReference>
<organism evidence="3 4">
    <name type="scientific">Microlunatus elymi</name>
    <dbReference type="NCBI Taxonomy" id="2596828"/>
    <lineage>
        <taxon>Bacteria</taxon>
        <taxon>Bacillati</taxon>
        <taxon>Actinomycetota</taxon>
        <taxon>Actinomycetes</taxon>
        <taxon>Propionibacteriales</taxon>
        <taxon>Propionibacteriaceae</taxon>
        <taxon>Microlunatus</taxon>
    </lineage>
</organism>
<proteinExistence type="predicted"/>
<feature type="domain" description="N-acetyltransferase" evidence="2">
    <location>
        <begin position="6"/>
        <end position="93"/>
    </location>
</feature>
<dbReference type="PANTHER" id="PTHR31435:SF10">
    <property type="entry name" value="BSR4717 PROTEIN"/>
    <property type="match status" value="1"/>
</dbReference>
<feature type="domain" description="N-acetyltransferase" evidence="1">
    <location>
        <begin position="1"/>
        <end position="95"/>
    </location>
</feature>
<accession>A0A516Q3Z5</accession>
<dbReference type="InterPro" id="IPR016181">
    <property type="entry name" value="Acyl_CoA_acyltransferase"/>
</dbReference>
<evidence type="ECO:0000259" key="1">
    <source>
        <dbReference type="PROSITE" id="PS51186"/>
    </source>
</evidence>
<sequence>MTINVNDVPEQKRFEARDEQDQLLGFVDYRQADDTITFIHTEVQPAAEGNGVGSTLARAVLDQARADGFTVVPQCSFIRGWIDRHPDYADLVSEL</sequence>